<evidence type="ECO:0000313" key="2">
    <source>
        <dbReference type="EMBL" id="KAK1641333.1"/>
    </source>
</evidence>
<dbReference type="GeneID" id="85466612"/>
<accession>A0AAJ0EJC7</accession>
<keyword evidence="3" id="KW-1185">Reference proteome</keyword>
<evidence type="ECO:0000313" key="3">
    <source>
        <dbReference type="Proteomes" id="UP001243989"/>
    </source>
</evidence>
<name>A0AAJ0EJC7_9PEZI</name>
<proteinExistence type="predicted"/>
<protein>
    <submittedName>
        <fullName evidence="2">Uncharacterized protein</fullName>
    </submittedName>
</protein>
<gene>
    <name evidence="2" type="ORF">BDP81DRAFT_131867</name>
</gene>
<reference evidence="2" key="1">
    <citation type="submission" date="2021-06" db="EMBL/GenBank/DDBJ databases">
        <title>Comparative genomics, transcriptomics and evolutionary studies reveal genomic signatures of adaptation to plant cell wall in hemibiotrophic fungi.</title>
        <authorList>
            <consortium name="DOE Joint Genome Institute"/>
            <person name="Baroncelli R."/>
            <person name="Diaz J.F."/>
            <person name="Benocci T."/>
            <person name="Peng M."/>
            <person name="Battaglia E."/>
            <person name="Haridas S."/>
            <person name="Andreopoulos W."/>
            <person name="Labutti K."/>
            <person name="Pangilinan J."/>
            <person name="Floch G.L."/>
            <person name="Makela M.R."/>
            <person name="Henrissat B."/>
            <person name="Grigoriev I.V."/>
            <person name="Crouch J.A."/>
            <person name="De Vries R.P."/>
            <person name="Sukno S.A."/>
            <person name="Thon M.R."/>
        </authorList>
    </citation>
    <scope>NUCLEOTIDE SEQUENCE</scope>
    <source>
        <strain evidence="2">CBS 102054</strain>
    </source>
</reference>
<sequence length="332" mass="36765">MVKMTVLFPRGLPITLAESRPRCIRTRYFGQFQSAILHTIRPSQSFCGSILGRWASDTRTRTWHIPGTGIRRLWPFLMISLSPEFSICMEVAIAPRWGTVSAAFDMIRLFFLLPCVPCRTRESARAYLSLSCGEEGDRPGPRSSRRVLQTPKPESATSASLVGSRAVWQSTQSGPSDDRMPRQNEAAQSLDGRRLAFCPQNATIDHSRFVEPCPWRAQLRGNPDWETRAFVDMPATGHSIIFGGFWLGSFGDSHCLTERFFFCGGGGGECAKPDVFQSFHSAFPTVHGYSIVYGYVLLFFPLPTSPSCFGLRAALVVDLDAPKGLTHCGGLT</sequence>
<feature type="region of interest" description="Disordered" evidence="1">
    <location>
        <begin position="132"/>
        <end position="186"/>
    </location>
</feature>
<organism evidence="2 3">
    <name type="scientific">Colletotrichum phormii</name>
    <dbReference type="NCBI Taxonomy" id="359342"/>
    <lineage>
        <taxon>Eukaryota</taxon>
        <taxon>Fungi</taxon>
        <taxon>Dikarya</taxon>
        <taxon>Ascomycota</taxon>
        <taxon>Pezizomycotina</taxon>
        <taxon>Sordariomycetes</taxon>
        <taxon>Hypocreomycetidae</taxon>
        <taxon>Glomerellales</taxon>
        <taxon>Glomerellaceae</taxon>
        <taxon>Colletotrichum</taxon>
        <taxon>Colletotrichum acutatum species complex</taxon>
    </lineage>
</organism>
<dbReference type="RefSeq" id="XP_060449940.1">
    <property type="nucleotide sequence ID" value="XM_060581750.1"/>
</dbReference>
<evidence type="ECO:0000256" key="1">
    <source>
        <dbReference type="SAM" id="MobiDB-lite"/>
    </source>
</evidence>
<dbReference type="Proteomes" id="UP001243989">
    <property type="component" value="Unassembled WGS sequence"/>
</dbReference>
<feature type="compositionally biased region" description="Polar residues" evidence="1">
    <location>
        <begin position="155"/>
        <end position="175"/>
    </location>
</feature>
<comment type="caution">
    <text evidence="2">The sequence shown here is derived from an EMBL/GenBank/DDBJ whole genome shotgun (WGS) entry which is preliminary data.</text>
</comment>
<dbReference type="EMBL" id="JAHMHQ010000003">
    <property type="protein sequence ID" value="KAK1641333.1"/>
    <property type="molecule type" value="Genomic_DNA"/>
</dbReference>
<dbReference type="AlphaFoldDB" id="A0AAJ0EJC7"/>